<comment type="caution">
    <text evidence="7">The sequence shown here is derived from an EMBL/GenBank/DDBJ whole genome shotgun (WGS) entry which is preliminary data.</text>
</comment>
<evidence type="ECO:0000313" key="7">
    <source>
        <dbReference type="EMBL" id="GGS23956.1"/>
    </source>
</evidence>
<reference evidence="7" key="1">
    <citation type="journal article" date="2014" name="Int. J. Syst. Evol. Microbiol.">
        <title>Complete genome sequence of Corynebacterium casei LMG S-19264T (=DSM 44701T), isolated from a smear-ripened cheese.</title>
        <authorList>
            <consortium name="US DOE Joint Genome Institute (JGI-PGF)"/>
            <person name="Walter F."/>
            <person name="Albersmeier A."/>
            <person name="Kalinowski J."/>
            <person name="Ruckert C."/>
        </authorList>
    </citation>
    <scope>NUCLEOTIDE SEQUENCE</scope>
    <source>
        <strain evidence="7">JCM 3276</strain>
    </source>
</reference>
<keyword evidence="6" id="KW-0131">Cell cycle</keyword>
<dbReference type="Gene3D" id="2.30.31.20">
    <property type="entry name" value="Sporulation-specific cell division protein SsgB"/>
    <property type="match status" value="1"/>
</dbReference>
<evidence type="ECO:0000256" key="1">
    <source>
        <dbReference type="ARBA" id="ARBA00004431"/>
    </source>
</evidence>
<comment type="subcellular location">
    <subcellularLocation>
        <location evidence="1">Cell septum</location>
    </subcellularLocation>
</comment>
<dbReference type="Proteomes" id="UP000660680">
    <property type="component" value="Unassembled WGS sequence"/>
</dbReference>
<dbReference type="EMBL" id="BMRB01000001">
    <property type="protein sequence ID" value="GGS23956.1"/>
    <property type="molecule type" value="Genomic_DNA"/>
</dbReference>
<comment type="similarity">
    <text evidence="2">Belongs to the SsgA family.</text>
</comment>
<sequence length="132" mass="14371">MTSEHTEQLISLYNGSIPVRSRWTYRTAEPFTIAAAFQTDNDSWVEWVFARDLLLAGLSSAAGEGDVRFRPGSDASDRVLYVEIESPDGHAMLVMSHADVADFAAVTAAMVPVGEEGDFFDVDALIAEITNV</sequence>
<name>A0A918G8W5_9PSEU</name>
<gene>
    <name evidence="7" type="ORF">GCM10010171_16370</name>
</gene>
<dbReference type="AlphaFoldDB" id="A0A918G8W5"/>
<evidence type="ECO:0000256" key="3">
    <source>
        <dbReference type="ARBA" id="ARBA00022618"/>
    </source>
</evidence>
<keyword evidence="8" id="KW-1185">Reference proteome</keyword>
<evidence type="ECO:0000256" key="6">
    <source>
        <dbReference type="ARBA" id="ARBA00023306"/>
    </source>
</evidence>
<protein>
    <submittedName>
        <fullName evidence="7">Sporulation protein SsgA</fullName>
    </submittedName>
</protein>
<dbReference type="InterPro" id="IPR006776">
    <property type="entry name" value="SsgB"/>
</dbReference>
<proteinExistence type="inferred from homology"/>
<dbReference type="GO" id="GO:0030435">
    <property type="term" value="P:sporulation resulting in formation of a cellular spore"/>
    <property type="evidence" value="ECO:0007669"/>
    <property type="project" value="UniProtKB-KW"/>
</dbReference>
<evidence type="ECO:0000256" key="4">
    <source>
        <dbReference type="ARBA" id="ARBA00022969"/>
    </source>
</evidence>
<organism evidence="7 8">
    <name type="scientific">Actinokineospora fastidiosa</name>
    <dbReference type="NCBI Taxonomy" id="1816"/>
    <lineage>
        <taxon>Bacteria</taxon>
        <taxon>Bacillati</taxon>
        <taxon>Actinomycetota</taxon>
        <taxon>Actinomycetes</taxon>
        <taxon>Pseudonocardiales</taxon>
        <taxon>Pseudonocardiaceae</taxon>
        <taxon>Actinokineospora</taxon>
    </lineage>
</organism>
<dbReference type="RefSeq" id="WP_189209607.1">
    <property type="nucleotide sequence ID" value="NZ_BMRB01000001.1"/>
</dbReference>
<dbReference type="Pfam" id="PF04686">
    <property type="entry name" value="SsgA"/>
    <property type="match status" value="1"/>
</dbReference>
<dbReference type="GO" id="GO:0000917">
    <property type="term" value="P:division septum assembly"/>
    <property type="evidence" value="ECO:0007669"/>
    <property type="project" value="UniProtKB-KW"/>
</dbReference>
<evidence type="ECO:0000313" key="8">
    <source>
        <dbReference type="Proteomes" id="UP000660680"/>
    </source>
</evidence>
<reference evidence="7" key="2">
    <citation type="submission" date="2020-09" db="EMBL/GenBank/DDBJ databases">
        <authorList>
            <person name="Sun Q."/>
            <person name="Ohkuma M."/>
        </authorList>
    </citation>
    <scope>NUCLEOTIDE SEQUENCE</scope>
    <source>
        <strain evidence="7">JCM 3276</strain>
    </source>
</reference>
<accession>A0A918G8W5</accession>
<evidence type="ECO:0000256" key="5">
    <source>
        <dbReference type="ARBA" id="ARBA00023210"/>
    </source>
</evidence>
<dbReference type="InterPro" id="IPR038658">
    <property type="entry name" value="SsgB_sf"/>
</dbReference>
<keyword evidence="4" id="KW-0749">Sporulation</keyword>
<keyword evidence="5" id="KW-0717">Septation</keyword>
<dbReference type="GO" id="GO:0030428">
    <property type="term" value="C:cell septum"/>
    <property type="evidence" value="ECO:0007669"/>
    <property type="project" value="UniProtKB-SubCell"/>
</dbReference>
<keyword evidence="3" id="KW-0132">Cell division</keyword>
<evidence type="ECO:0000256" key="2">
    <source>
        <dbReference type="ARBA" id="ARBA00009323"/>
    </source>
</evidence>